<dbReference type="CDD" id="cd13120">
    <property type="entry name" value="BF2867_like_N"/>
    <property type="match status" value="1"/>
</dbReference>
<reference evidence="2" key="1">
    <citation type="journal article" date="2021" name="PeerJ">
        <title>Extensive microbial diversity within the chicken gut microbiome revealed by metagenomics and culture.</title>
        <authorList>
            <person name="Gilroy R."/>
            <person name="Ravi A."/>
            <person name="Getino M."/>
            <person name="Pursley I."/>
            <person name="Horton D.L."/>
            <person name="Alikhan N.F."/>
            <person name="Baker D."/>
            <person name="Gharbi K."/>
            <person name="Hall N."/>
            <person name="Watson M."/>
            <person name="Adriaenssens E.M."/>
            <person name="Foster-Nyarko E."/>
            <person name="Jarju S."/>
            <person name="Secka A."/>
            <person name="Antonio M."/>
            <person name="Oren A."/>
            <person name="Chaudhuri R.R."/>
            <person name="La Ragione R."/>
            <person name="Hildebrand F."/>
            <person name="Pallen M.J."/>
        </authorList>
    </citation>
    <scope>NUCLEOTIDE SEQUENCE</scope>
    <source>
        <strain evidence="2">CHK55-1828</strain>
    </source>
</reference>
<comment type="caution">
    <text evidence="2">The sequence shown here is derived from an EMBL/GenBank/DDBJ whole genome shotgun (WGS) entry which is preliminary data.</text>
</comment>
<dbReference type="InterPro" id="IPR042278">
    <property type="entry name" value="Mfa-like_1_N"/>
</dbReference>
<evidence type="ECO:0000256" key="1">
    <source>
        <dbReference type="SAM" id="SignalP"/>
    </source>
</evidence>
<organism evidence="2 3">
    <name type="scientific">Mediterranea massiliensis</name>
    <dbReference type="NCBI Taxonomy" id="1841865"/>
    <lineage>
        <taxon>Bacteria</taxon>
        <taxon>Pseudomonadati</taxon>
        <taxon>Bacteroidota</taxon>
        <taxon>Bacteroidia</taxon>
        <taxon>Bacteroidales</taxon>
        <taxon>Bacteroidaceae</taxon>
        <taxon>Mediterranea</taxon>
    </lineage>
</organism>
<evidence type="ECO:0000313" key="2">
    <source>
        <dbReference type="EMBL" id="HJF91683.1"/>
    </source>
</evidence>
<keyword evidence="1" id="KW-0732">Signal</keyword>
<dbReference type="CDD" id="cd13121">
    <property type="entry name" value="BF2867_like_C"/>
    <property type="match status" value="1"/>
</dbReference>
<dbReference type="Proteomes" id="UP000717835">
    <property type="component" value="Unassembled WGS sequence"/>
</dbReference>
<dbReference type="Gene3D" id="2.60.40.2630">
    <property type="match status" value="1"/>
</dbReference>
<sequence length="300" mass="31832">MKTFSQLTWTILLAGLVASCSSGTEETPPSVQIPISLSCGITSAATRATDTGFETGDRIGLYVVNYEGSTAGSLQATGNHVDNMQFTYDGIWTPATPIYWKDDTTPADFYGYYPYGTTPTDISAVPFTVMADQSTEANYKASDFLWGKTAQVAPTETAVGLTLDHLFSCAVVKVAAGNGFTAESLAAADVQVRLNGATCQASIDLNNGQVTPGTETGSISFLRGENNEFKALIVPQTVPSADNFLTVTIDGRDFNMKKEFTFVGGKRHTFTVTVKKTSNGINVDIGSWEDDGADNGGVAE</sequence>
<dbReference type="AlphaFoldDB" id="A0A921HVN1"/>
<protein>
    <submittedName>
        <fullName evidence="2">Fimbrillin family protein</fullName>
    </submittedName>
</protein>
<proteinExistence type="predicted"/>
<name>A0A921HVN1_9BACT</name>
<reference evidence="2" key="2">
    <citation type="submission" date="2021-09" db="EMBL/GenBank/DDBJ databases">
        <authorList>
            <person name="Gilroy R."/>
        </authorList>
    </citation>
    <scope>NUCLEOTIDE SEQUENCE</scope>
    <source>
        <strain evidence="2">CHK55-1828</strain>
    </source>
</reference>
<accession>A0A921HVN1</accession>
<feature type="chain" id="PRO_5037140601" evidence="1">
    <location>
        <begin position="25"/>
        <end position="300"/>
    </location>
</feature>
<dbReference type="PROSITE" id="PS51257">
    <property type="entry name" value="PROKAR_LIPOPROTEIN"/>
    <property type="match status" value="1"/>
</dbReference>
<dbReference type="Gene3D" id="2.60.40.2620">
    <property type="entry name" value="Fimbrillin-like"/>
    <property type="match status" value="1"/>
</dbReference>
<dbReference type="EMBL" id="DYVX01000038">
    <property type="protein sequence ID" value="HJF91683.1"/>
    <property type="molecule type" value="Genomic_DNA"/>
</dbReference>
<dbReference type="RefSeq" id="WP_022020642.1">
    <property type="nucleotide sequence ID" value="NZ_CALUIP010000065.1"/>
</dbReference>
<dbReference type="InterPro" id="IPR025049">
    <property type="entry name" value="Mfa-like_1"/>
</dbReference>
<gene>
    <name evidence="2" type="ORF">K8W02_04775</name>
</gene>
<dbReference type="OrthoDB" id="1096080at2"/>
<dbReference type="Pfam" id="PF13149">
    <property type="entry name" value="Mfa_like_1"/>
    <property type="match status" value="1"/>
</dbReference>
<feature type="signal peptide" evidence="1">
    <location>
        <begin position="1"/>
        <end position="24"/>
    </location>
</feature>
<evidence type="ECO:0000313" key="3">
    <source>
        <dbReference type="Proteomes" id="UP000717835"/>
    </source>
</evidence>